<protein>
    <submittedName>
        <fullName evidence="1">SRA-YDG</fullName>
    </submittedName>
</protein>
<reference evidence="1 2" key="1">
    <citation type="journal article" date="2019" name="Nat. Ecol. Evol.">
        <title>Megaphylogeny resolves global patterns of mushroom evolution.</title>
        <authorList>
            <person name="Varga T."/>
            <person name="Krizsan K."/>
            <person name="Foldi C."/>
            <person name="Dima B."/>
            <person name="Sanchez-Garcia M."/>
            <person name="Sanchez-Ramirez S."/>
            <person name="Szollosi G.J."/>
            <person name="Szarkandi J.G."/>
            <person name="Papp V."/>
            <person name="Albert L."/>
            <person name="Andreopoulos W."/>
            <person name="Angelini C."/>
            <person name="Antonin V."/>
            <person name="Barry K.W."/>
            <person name="Bougher N.L."/>
            <person name="Buchanan P."/>
            <person name="Buyck B."/>
            <person name="Bense V."/>
            <person name="Catcheside P."/>
            <person name="Chovatia M."/>
            <person name="Cooper J."/>
            <person name="Damon W."/>
            <person name="Desjardin D."/>
            <person name="Finy P."/>
            <person name="Geml J."/>
            <person name="Haridas S."/>
            <person name="Hughes K."/>
            <person name="Justo A."/>
            <person name="Karasinski D."/>
            <person name="Kautmanova I."/>
            <person name="Kiss B."/>
            <person name="Kocsube S."/>
            <person name="Kotiranta H."/>
            <person name="LaButti K.M."/>
            <person name="Lechner B.E."/>
            <person name="Liimatainen K."/>
            <person name="Lipzen A."/>
            <person name="Lukacs Z."/>
            <person name="Mihaltcheva S."/>
            <person name="Morgado L.N."/>
            <person name="Niskanen T."/>
            <person name="Noordeloos M.E."/>
            <person name="Ohm R.A."/>
            <person name="Ortiz-Santana B."/>
            <person name="Ovrebo C."/>
            <person name="Racz N."/>
            <person name="Riley R."/>
            <person name="Savchenko A."/>
            <person name="Shiryaev A."/>
            <person name="Soop K."/>
            <person name="Spirin V."/>
            <person name="Szebenyi C."/>
            <person name="Tomsovsky M."/>
            <person name="Tulloss R.E."/>
            <person name="Uehling J."/>
            <person name="Grigoriev I.V."/>
            <person name="Vagvolgyi C."/>
            <person name="Papp T."/>
            <person name="Martin F.M."/>
            <person name="Miettinen O."/>
            <person name="Hibbett D.S."/>
            <person name="Nagy L.G."/>
        </authorList>
    </citation>
    <scope>NUCLEOTIDE SEQUENCE [LARGE SCALE GENOMIC DNA]</scope>
    <source>
        <strain evidence="1 2">NL-1719</strain>
    </source>
</reference>
<proteinExistence type="predicted"/>
<accession>A0ACD3B026</accession>
<name>A0ACD3B026_9AGAR</name>
<evidence type="ECO:0000313" key="1">
    <source>
        <dbReference type="EMBL" id="TFK71186.1"/>
    </source>
</evidence>
<dbReference type="Proteomes" id="UP000308600">
    <property type="component" value="Unassembled WGS sequence"/>
</dbReference>
<evidence type="ECO:0000313" key="2">
    <source>
        <dbReference type="Proteomes" id="UP000308600"/>
    </source>
</evidence>
<sequence>MLIKDQELYIPSLMGQNVRYGAIKGVAVGQCFKDRLELRLKNVHNIKVAGVAGNVKEGAASVVVSGGYEDDIDMGDIIEYTGAGGQDDSDWGPQPRNQTKNQQWGNSQKMLQRSYEAHRPVRVIRGFSLKSKYAPAKGYRYDGLYHVTKVYETTGKSGYTVWKFQLQRLEDINQPPIPVRSFIQSYKRGSKIRA</sequence>
<gene>
    <name evidence="1" type="ORF">BDN72DRAFT_837921</name>
</gene>
<organism evidence="1 2">
    <name type="scientific">Pluteus cervinus</name>
    <dbReference type="NCBI Taxonomy" id="181527"/>
    <lineage>
        <taxon>Eukaryota</taxon>
        <taxon>Fungi</taxon>
        <taxon>Dikarya</taxon>
        <taxon>Basidiomycota</taxon>
        <taxon>Agaricomycotina</taxon>
        <taxon>Agaricomycetes</taxon>
        <taxon>Agaricomycetidae</taxon>
        <taxon>Agaricales</taxon>
        <taxon>Pluteineae</taxon>
        <taxon>Pluteaceae</taxon>
        <taxon>Pluteus</taxon>
    </lineage>
</organism>
<dbReference type="EMBL" id="ML208301">
    <property type="protein sequence ID" value="TFK71186.1"/>
    <property type="molecule type" value="Genomic_DNA"/>
</dbReference>
<keyword evidence="2" id="KW-1185">Reference proteome</keyword>